<name>U6GAW1_9EIME</name>
<protein>
    <submittedName>
        <fullName evidence="2">CutA1 divalent ion tolerance domain-containing protein, putative</fullName>
    </submittedName>
</protein>
<sequence length="71" mass="7809">METKAPQCVAEATKAEGLVVGFSTASSRKEARDIAQHLVMERLAACVQIVPEVESVYEWKGEIEARSVYNP</sequence>
<dbReference type="VEuPathDB" id="ToxoDB:EPH_0023690"/>
<dbReference type="InterPro" id="IPR004323">
    <property type="entry name" value="Ion_tolerance_CutA"/>
</dbReference>
<dbReference type="OrthoDB" id="2017693at2759"/>
<keyword evidence="3" id="KW-1185">Reference proteome</keyword>
<dbReference type="InterPro" id="IPR011322">
    <property type="entry name" value="N-reg_PII-like_a/b"/>
</dbReference>
<evidence type="ECO:0000256" key="1">
    <source>
        <dbReference type="ARBA" id="ARBA00010169"/>
    </source>
</evidence>
<dbReference type="GO" id="GO:0010038">
    <property type="term" value="P:response to metal ion"/>
    <property type="evidence" value="ECO:0007669"/>
    <property type="project" value="InterPro"/>
</dbReference>
<comment type="similarity">
    <text evidence="1">Belongs to the CutA family.</text>
</comment>
<evidence type="ECO:0000313" key="2">
    <source>
        <dbReference type="EMBL" id="CDI75734.1"/>
    </source>
</evidence>
<dbReference type="PANTHER" id="PTHR23419">
    <property type="entry name" value="DIVALENT CATION TOLERANCE CUTA-RELATED"/>
    <property type="match status" value="1"/>
</dbReference>
<dbReference type="PANTHER" id="PTHR23419:SF8">
    <property type="entry name" value="FI09726P"/>
    <property type="match status" value="1"/>
</dbReference>
<reference evidence="2" key="1">
    <citation type="submission" date="2013-10" db="EMBL/GenBank/DDBJ databases">
        <title>Genomic analysis of the causative agents of coccidiosis in chickens.</title>
        <authorList>
            <person name="Reid A.J."/>
            <person name="Blake D."/>
            <person name="Billington K."/>
            <person name="Browne H."/>
            <person name="Dunn M."/>
            <person name="Hung S."/>
            <person name="Kawahara F."/>
            <person name="Miranda-Saavedra D."/>
            <person name="Mourier T."/>
            <person name="Nagra H."/>
            <person name="Otto T.D."/>
            <person name="Rawlings N."/>
            <person name="Sanchez A."/>
            <person name="Sanders M."/>
            <person name="Subramaniam C."/>
            <person name="Tay Y."/>
            <person name="Dear P."/>
            <person name="Doerig C."/>
            <person name="Gruber A."/>
            <person name="Parkinson J."/>
            <person name="Shirley M."/>
            <person name="Wan K.L."/>
            <person name="Berriman M."/>
            <person name="Tomley F."/>
            <person name="Pain A."/>
        </authorList>
    </citation>
    <scope>NUCLEOTIDE SEQUENCE [LARGE SCALE GENOMIC DNA]</scope>
    <source>
        <strain evidence="2">Houghton</strain>
    </source>
</reference>
<organism evidence="2 3">
    <name type="scientific">Eimeria praecox</name>
    <dbReference type="NCBI Taxonomy" id="51316"/>
    <lineage>
        <taxon>Eukaryota</taxon>
        <taxon>Sar</taxon>
        <taxon>Alveolata</taxon>
        <taxon>Apicomplexa</taxon>
        <taxon>Conoidasida</taxon>
        <taxon>Coccidia</taxon>
        <taxon>Eucoccidiorida</taxon>
        <taxon>Eimeriorina</taxon>
        <taxon>Eimeriidae</taxon>
        <taxon>Eimeria</taxon>
    </lineage>
</organism>
<dbReference type="AlphaFoldDB" id="U6GAW1"/>
<dbReference type="InterPro" id="IPR015867">
    <property type="entry name" value="N-reg_PII/ATP_PRibTrfase_C"/>
</dbReference>
<reference evidence="2" key="2">
    <citation type="submission" date="2013-10" db="EMBL/GenBank/DDBJ databases">
        <authorList>
            <person name="Aslett M."/>
        </authorList>
    </citation>
    <scope>NUCLEOTIDE SEQUENCE [LARGE SCALE GENOMIC DNA]</scope>
    <source>
        <strain evidence="2">Houghton</strain>
    </source>
</reference>
<dbReference type="Pfam" id="PF03091">
    <property type="entry name" value="CutA1"/>
    <property type="match status" value="1"/>
</dbReference>
<proteinExistence type="inferred from homology"/>
<evidence type="ECO:0000313" key="3">
    <source>
        <dbReference type="Proteomes" id="UP000018201"/>
    </source>
</evidence>
<dbReference type="EMBL" id="HG691099">
    <property type="protein sequence ID" value="CDI75734.1"/>
    <property type="molecule type" value="Genomic_DNA"/>
</dbReference>
<gene>
    <name evidence="2" type="ORF">EPH_0023690</name>
</gene>
<dbReference type="SUPFAM" id="SSF54913">
    <property type="entry name" value="GlnB-like"/>
    <property type="match status" value="1"/>
</dbReference>
<accession>U6GAW1</accession>
<dbReference type="Proteomes" id="UP000018201">
    <property type="component" value="Unassembled WGS sequence"/>
</dbReference>
<dbReference type="Gene3D" id="3.30.70.120">
    <property type="match status" value="1"/>
</dbReference>
<dbReference type="GO" id="GO:0005507">
    <property type="term" value="F:copper ion binding"/>
    <property type="evidence" value="ECO:0007669"/>
    <property type="project" value="TreeGrafter"/>
</dbReference>